<comment type="caution">
    <text evidence="2">The sequence shown here is derived from an EMBL/GenBank/DDBJ whole genome shotgun (WGS) entry which is preliminary data.</text>
</comment>
<protein>
    <submittedName>
        <fullName evidence="2">Uncharacterized protein</fullName>
    </submittedName>
</protein>
<dbReference type="Proteomes" id="UP000287224">
    <property type="component" value="Unassembled WGS sequence"/>
</dbReference>
<evidence type="ECO:0000256" key="1">
    <source>
        <dbReference type="SAM" id="Phobius"/>
    </source>
</evidence>
<dbReference type="OrthoDB" id="164970at2"/>
<dbReference type="EMBL" id="BIFQ01000002">
    <property type="protein sequence ID" value="GCE08185.1"/>
    <property type="molecule type" value="Genomic_DNA"/>
</dbReference>
<dbReference type="AlphaFoldDB" id="A0A401ZMV2"/>
<accession>A0A401ZMV2</accession>
<keyword evidence="1" id="KW-0472">Membrane</keyword>
<sequence length="134" mass="15867">MRKQKAVNAAEILILSYWPRRGAGEEHIGFGISRNYLFYELLMIPQSILMEWFIRPRLQPLIFSQTQPTFYQGMRFVLSLPLIITLLFIPAGRRTGFYILDEQGKARVFLRKWFPPFLKWRLGVNRKQFLAEAS</sequence>
<organism evidence="2 3">
    <name type="scientific">Dictyobacter aurantiacus</name>
    <dbReference type="NCBI Taxonomy" id="1936993"/>
    <lineage>
        <taxon>Bacteria</taxon>
        <taxon>Bacillati</taxon>
        <taxon>Chloroflexota</taxon>
        <taxon>Ktedonobacteria</taxon>
        <taxon>Ktedonobacterales</taxon>
        <taxon>Dictyobacteraceae</taxon>
        <taxon>Dictyobacter</taxon>
    </lineage>
</organism>
<keyword evidence="1" id="KW-0812">Transmembrane</keyword>
<name>A0A401ZMV2_9CHLR</name>
<proteinExistence type="predicted"/>
<keyword evidence="1" id="KW-1133">Transmembrane helix</keyword>
<evidence type="ECO:0000313" key="3">
    <source>
        <dbReference type="Proteomes" id="UP000287224"/>
    </source>
</evidence>
<keyword evidence="3" id="KW-1185">Reference proteome</keyword>
<feature type="transmembrane region" description="Helical" evidence="1">
    <location>
        <begin position="36"/>
        <end position="54"/>
    </location>
</feature>
<evidence type="ECO:0000313" key="2">
    <source>
        <dbReference type="EMBL" id="GCE08185.1"/>
    </source>
</evidence>
<feature type="transmembrane region" description="Helical" evidence="1">
    <location>
        <begin position="74"/>
        <end position="91"/>
    </location>
</feature>
<dbReference type="RefSeq" id="WP_126600561.1">
    <property type="nucleotide sequence ID" value="NZ_BIFQ01000002.1"/>
</dbReference>
<gene>
    <name evidence="2" type="ORF">KDAU_55140</name>
</gene>
<reference evidence="3" key="1">
    <citation type="submission" date="2018-12" db="EMBL/GenBank/DDBJ databases">
        <title>Tengunoibacter tsumagoiensis gen. nov., sp. nov., Dictyobacter kobayashii sp. nov., D. alpinus sp. nov., and D. joshuensis sp. nov. and description of Dictyobacteraceae fam. nov. within the order Ktedonobacterales isolated from Tengu-no-mugimeshi.</title>
        <authorList>
            <person name="Wang C.M."/>
            <person name="Zheng Y."/>
            <person name="Sakai Y."/>
            <person name="Toyoda A."/>
            <person name="Minakuchi Y."/>
            <person name="Abe K."/>
            <person name="Yokota A."/>
            <person name="Yabe S."/>
        </authorList>
    </citation>
    <scope>NUCLEOTIDE SEQUENCE [LARGE SCALE GENOMIC DNA]</scope>
    <source>
        <strain evidence="3">S-27</strain>
    </source>
</reference>